<proteinExistence type="predicted"/>
<feature type="region of interest" description="Disordered" evidence="1">
    <location>
        <begin position="506"/>
        <end position="554"/>
    </location>
</feature>
<evidence type="ECO:0000313" key="4">
    <source>
        <dbReference type="EMBL" id="SHI07276.1"/>
    </source>
</evidence>
<feature type="compositionally biased region" description="Polar residues" evidence="1">
    <location>
        <begin position="525"/>
        <end position="536"/>
    </location>
</feature>
<evidence type="ECO:0000256" key="2">
    <source>
        <dbReference type="SAM" id="Phobius"/>
    </source>
</evidence>
<keyword evidence="2" id="KW-1133">Transmembrane helix</keyword>
<dbReference type="RefSeq" id="WP_072832512.1">
    <property type="nucleotide sequence ID" value="NZ_FQXP01000011.1"/>
</dbReference>
<dbReference type="Gene3D" id="2.60.40.1080">
    <property type="match status" value="1"/>
</dbReference>
<evidence type="ECO:0000313" key="5">
    <source>
        <dbReference type="Proteomes" id="UP000184526"/>
    </source>
</evidence>
<dbReference type="EMBL" id="FQXP01000011">
    <property type="protein sequence ID" value="SHI07276.1"/>
    <property type="molecule type" value="Genomic_DNA"/>
</dbReference>
<protein>
    <recommendedName>
        <fullName evidence="3">Pesticidal crystal protein Cry22Aa Ig-like domain-containing protein</fullName>
    </recommendedName>
</protein>
<dbReference type="Gene3D" id="2.60.40.10">
    <property type="entry name" value="Immunoglobulins"/>
    <property type="match status" value="1"/>
</dbReference>
<sequence>MRFKNRRGLACFLIAIMIFAQFNTVVFAYEIVDNTKVNVESVNKSPIVKGHEDVLVVKHGTEVTKDMILGGIEIVCESEYTIEVKKPNIEEDGQYEAEIIINDIEGRKASVVRKIIITSSSIIELPESGQGLSEEDVKVLQVVDEEMITSLSHRLSEISKDYVIKESKISFSEYNKYNFVIYKKQAVFKEREKTYVEIRVSKVIEAATGGIIIDKYKEILATSVTINNKEKLKHYIDKGEEINISATIIPDNTTNKELDWISTNNDVIEIERVEQGIKIVAKEYGVATIKVGAVDGSDQYDEFTFSVTNSTDEVPSGIEVICGNGTEDSPIIYATKNIDSLKALIGRATEEFNVLLQDKVILKENLVQYSIKLREKSNFKNVFTKSKEYYIAVQVPKNHEFNEFLYMLEREDLKSPVFNYNGDMEIILEFGQAFNNPIITALDNLDDEVEVKVTTKKSETNEVISEIDTTIPGNYNIVYEAEDSSGNKASLVIKVKVNAKLEVPEEDKDENIIPEVTPEEDENVNVDTEGNISSGNKTEHEELENSKEEDGASDKEKDINLIVLLGTMSLAIGTIFAFKMEK</sequence>
<gene>
    <name evidence="4" type="ORF">SAMN02745196_02680</name>
</gene>
<keyword evidence="2" id="KW-0812">Transmembrane</keyword>
<accession>A0A1M5Y5L8</accession>
<dbReference type="OrthoDB" id="1890305at2"/>
<dbReference type="Proteomes" id="UP000184526">
    <property type="component" value="Unassembled WGS sequence"/>
</dbReference>
<evidence type="ECO:0000259" key="3">
    <source>
        <dbReference type="Pfam" id="PF16403"/>
    </source>
</evidence>
<name>A0A1M5Y5L8_9CLOT</name>
<feature type="domain" description="Pesticidal crystal protein Cry22Aa Ig-like" evidence="3">
    <location>
        <begin position="420"/>
        <end position="497"/>
    </location>
</feature>
<dbReference type="Pfam" id="PF16403">
    <property type="entry name" value="Bact_surface_Ig-like"/>
    <property type="match status" value="1"/>
</dbReference>
<dbReference type="AlphaFoldDB" id="A0A1M5Y5L8"/>
<feature type="compositionally biased region" description="Basic and acidic residues" evidence="1">
    <location>
        <begin position="537"/>
        <end position="554"/>
    </location>
</feature>
<evidence type="ECO:0000256" key="1">
    <source>
        <dbReference type="SAM" id="MobiDB-lite"/>
    </source>
</evidence>
<keyword evidence="5" id="KW-1185">Reference proteome</keyword>
<reference evidence="4 5" key="1">
    <citation type="submission" date="2016-11" db="EMBL/GenBank/DDBJ databases">
        <authorList>
            <person name="Jaros S."/>
            <person name="Januszkiewicz K."/>
            <person name="Wedrychowicz H."/>
        </authorList>
    </citation>
    <scope>NUCLEOTIDE SEQUENCE [LARGE SCALE GENOMIC DNA]</scope>
    <source>
        <strain evidence="4 5">DSM 3089</strain>
    </source>
</reference>
<dbReference type="SUPFAM" id="SSF49373">
    <property type="entry name" value="Invasin/intimin cell-adhesion fragments"/>
    <property type="match status" value="1"/>
</dbReference>
<dbReference type="InterPro" id="IPR032179">
    <property type="entry name" value="Cry22Aa_Ig-like"/>
</dbReference>
<dbReference type="InterPro" id="IPR008964">
    <property type="entry name" value="Invasin/intimin_cell_adhesion"/>
</dbReference>
<organism evidence="4 5">
    <name type="scientific">Clostridium collagenovorans DSM 3089</name>
    <dbReference type="NCBI Taxonomy" id="1121306"/>
    <lineage>
        <taxon>Bacteria</taxon>
        <taxon>Bacillati</taxon>
        <taxon>Bacillota</taxon>
        <taxon>Clostridia</taxon>
        <taxon>Eubacteriales</taxon>
        <taxon>Clostridiaceae</taxon>
        <taxon>Clostridium</taxon>
    </lineage>
</organism>
<keyword evidence="2" id="KW-0472">Membrane</keyword>
<feature type="transmembrane region" description="Helical" evidence="2">
    <location>
        <begin position="559"/>
        <end position="578"/>
    </location>
</feature>
<dbReference type="InterPro" id="IPR013783">
    <property type="entry name" value="Ig-like_fold"/>
</dbReference>